<dbReference type="Proteomes" id="UP000008522">
    <property type="component" value="Chromosome"/>
</dbReference>
<gene>
    <name evidence="2" type="ordered locus">Bint_1454</name>
</gene>
<protein>
    <submittedName>
        <fullName evidence="2">Radical SAM domain protein</fullName>
    </submittedName>
</protein>
<organism evidence="2 3">
    <name type="scientific">Brachyspira intermedia (strain ATCC 51140 / PWS/A)</name>
    <name type="common">Serpulina intermedia</name>
    <dbReference type="NCBI Taxonomy" id="1045858"/>
    <lineage>
        <taxon>Bacteria</taxon>
        <taxon>Pseudomonadati</taxon>
        <taxon>Spirochaetota</taxon>
        <taxon>Spirochaetia</taxon>
        <taxon>Brachyspirales</taxon>
        <taxon>Brachyspiraceae</taxon>
        <taxon>Brachyspira</taxon>
    </lineage>
</organism>
<dbReference type="HOGENOM" id="CLU_1122879_0_0_12"/>
<sequence>MSYSFHYDIDYMALSNKKYVSFSSMEDWENYLNNFTMYLGWRMHGAIVALNSGIPSIVINPDSRAAEMCELFKIPYMPHILKRPLIDAKWLYDYIDLGPMNIEYNKLYDNFINWLKKFGIEKQENNFDYIKQPSIKFQDDITIKENIIHMLNYKCNILKSNINTLNDKLNNNSQILKYKDNINKLAWWIPVKKWRDDFRNKMLNTDQTRPDQTRPDLICREYIYTNNNNIIIINNKLQPMLQDKIAA</sequence>
<evidence type="ECO:0000313" key="2">
    <source>
        <dbReference type="EMBL" id="AEM22073.1"/>
    </source>
</evidence>
<evidence type="ECO:0000259" key="1">
    <source>
        <dbReference type="Pfam" id="PF04230"/>
    </source>
</evidence>
<dbReference type="EMBL" id="CP002874">
    <property type="protein sequence ID" value="AEM22073.1"/>
    <property type="molecule type" value="Genomic_DNA"/>
</dbReference>
<dbReference type="Pfam" id="PF04230">
    <property type="entry name" value="PS_pyruv_trans"/>
    <property type="match status" value="1"/>
</dbReference>
<feature type="domain" description="Polysaccharide pyruvyl transferase" evidence="1">
    <location>
        <begin position="19"/>
        <end position="63"/>
    </location>
</feature>
<accession>G0EQ13</accession>
<keyword evidence="3" id="KW-1185">Reference proteome</keyword>
<dbReference type="PATRIC" id="fig|1045858.4.peg.1453"/>
<dbReference type="eggNOG" id="COG2327">
    <property type="taxonomic scope" value="Bacteria"/>
</dbReference>
<proteinExistence type="predicted"/>
<reference evidence="2 3" key="1">
    <citation type="journal article" date="2011" name="BMC Genomics">
        <title>Complete genome sequence of Brachyspira intermedia reveals unique genomic features in Brachyspira species and phage-mediated horizontal gene transfer.</title>
        <authorList>
            <person name="Hafstrom T."/>
            <person name="Jansson D.S."/>
            <person name="Segerman B."/>
        </authorList>
    </citation>
    <scope>NUCLEOTIDE SEQUENCE [LARGE SCALE GENOMIC DNA]</scope>
    <source>
        <strain evidence="3">ATCC 51140 / PWS/A</strain>
    </source>
</reference>
<dbReference type="AlphaFoldDB" id="G0EQ13"/>
<name>G0EQ13_BRAIP</name>
<evidence type="ECO:0000313" key="3">
    <source>
        <dbReference type="Proteomes" id="UP000008522"/>
    </source>
</evidence>
<dbReference type="KEGG" id="bip:Bint_1454"/>
<dbReference type="InterPro" id="IPR007345">
    <property type="entry name" value="Polysacch_pyruvyl_Trfase"/>
</dbReference>